<evidence type="ECO:0000256" key="13">
    <source>
        <dbReference type="ARBA" id="ARBA00023288"/>
    </source>
</evidence>
<dbReference type="SUPFAM" id="SSF57850">
    <property type="entry name" value="RING/U-box"/>
    <property type="match status" value="1"/>
</dbReference>
<sequence length="143" mass="15753">MASSSVDPLTGDEVDDLAQAVAESLTCKQSGSKLGRLDECPVCCMNMDDLGSDKAQEEHLKACLDSDSGLSQSDRNSEEEIYLLYRLPEKSTLIGVECDICLEEFAKETDVARLACFCVFHSECFLNWFEKRSSCPVHVLGLS</sequence>
<keyword evidence="14" id="KW-0479">Metal-binding</keyword>
<keyword evidence="17" id="KW-1185">Reference proteome</keyword>
<dbReference type="InParanoid" id="A0A409W586"/>
<dbReference type="Proteomes" id="UP000284706">
    <property type="component" value="Unassembled WGS sequence"/>
</dbReference>
<evidence type="ECO:0000313" key="16">
    <source>
        <dbReference type="EMBL" id="PPQ73657.1"/>
    </source>
</evidence>
<evidence type="ECO:0000256" key="1">
    <source>
        <dbReference type="ARBA" id="ARBA00000900"/>
    </source>
</evidence>
<dbReference type="InterPro" id="IPR013083">
    <property type="entry name" value="Znf_RING/FYVE/PHD"/>
</dbReference>
<reference evidence="16 17" key="1">
    <citation type="journal article" date="2018" name="Evol. Lett.">
        <title>Horizontal gene cluster transfer increased hallucinogenic mushroom diversity.</title>
        <authorList>
            <person name="Reynolds H.T."/>
            <person name="Vijayakumar V."/>
            <person name="Gluck-Thaler E."/>
            <person name="Korotkin H.B."/>
            <person name="Matheny P.B."/>
            <person name="Slot J.C."/>
        </authorList>
    </citation>
    <scope>NUCLEOTIDE SEQUENCE [LARGE SCALE GENOMIC DNA]</scope>
    <source>
        <strain evidence="16 17">SRW20</strain>
    </source>
</reference>
<keyword evidence="10" id="KW-0833">Ubl conjugation pathway</keyword>
<evidence type="ECO:0000256" key="9">
    <source>
        <dbReference type="ARBA" id="ARBA00022753"/>
    </source>
</evidence>
<dbReference type="AlphaFoldDB" id="A0A409W586"/>
<protein>
    <recommendedName>
        <fullName evidence="6">RING-type E3 ubiquitin transferase</fullName>
        <ecNumber evidence="6">2.3.2.27</ecNumber>
    </recommendedName>
</protein>
<evidence type="ECO:0000256" key="12">
    <source>
        <dbReference type="ARBA" id="ARBA00023228"/>
    </source>
</evidence>
<keyword evidence="8" id="KW-0519">Myristate</keyword>
<evidence type="ECO:0000256" key="6">
    <source>
        <dbReference type="ARBA" id="ARBA00012483"/>
    </source>
</evidence>
<dbReference type="STRING" id="231916.A0A409W586"/>
<feature type="domain" description="RING-type" evidence="15">
    <location>
        <begin position="98"/>
        <end position="138"/>
    </location>
</feature>
<keyword evidence="13" id="KW-0449">Lipoprotein</keyword>
<evidence type="ECO:0000256" key="11">
    <source>
        <dbReference type="ARBA" id="ARBA00023136"/>
    </source>
</evidence>
<evidence type="ECO:0000313" key="17">
    <source>
        <dbReference type="Proteomes" id="UP000284706"/>
    </source>
</evidence>
<evidence type="ECO:0000256" key="14">
    <source>
        <dbReference type="PROSITE-ProRule" id="PRU00175"/>
    </source>
</evidence>
<comment type="pathway">
    <text evidence="5">Protein modification; protein ubiquitination.</text>
</comment>
<gene>
    <name evidence="16" type="ORF">CVT26_010615</name>
</gene>
<accession>A0A409W586</accession>
<dbReference type="GO" id="GO:0008270">
    <property type="term" value="F:zinc ion binding"/>
    <property type="evidence" value="ECO:0007669"/>
    <property type="project" value="UniProtKB-KW"/>
</dbReference>
<dbReference type="GO" id="GO:0061630">
    <property type="term" value="F:ubiquitin protein ligase activity"/>
    <property type="evidence" value="ECO:0007669"/>
    <property type="project" value="UniProtKB-EC"/>
</dbReference>
<dbReference type="GO" id="GO:0070936">
    <property type="term" value="P:protein K48-linked ubiquitination"/>
    <property type="evidence" value="ECO:0007669"/>
    <property type="project" value="TreeGrafter"/>
</dbReference>
<dbReference type="InterPro" id="IPR051878">
    <property type="entry name" value="ZNRF_ubiq-protein_ligase"/>
</dbReference>
<evidence type="ECO:0000259" key="15">
    <source>
        <dbReference type="PROSITE" id="PS50089"/>
    </source>
</evidence>
<keyword evidence="7" id="KW-0808">Transferase</keyword>
<evidence type="ECO:0000256" key="7">
    <source>
        <dbReference type="ARBA" id="ARBA00022679"/>
    </source>
</evidence>
<evidence type="ECO:0000256" key="10">
    <source>
        <dbReference type="ARBA" id="ARBA00022786"/>
    </source>
</evidence>
<dbReference type="InterPro" id="IPR001841">
    <property type="entry name" value="Znf_RING"/>
</dbReference>
<dbReference type="OrthoDB" id="10057496at2759"/>
<comment type="catalytic activity">
    <reaction evidence="1">
        <text>S-ubiquitinyl-[E2 ubiquitin-conjugating enzyme]-L-cysteine + [acceptor protein]-L-lysine = [E2 ubiquitin-conjugating enzyme]-L-cysteine + N(6)-ubiquitinyl-[acceptor protein]-L-lysine.</text>
        <dbReference type="EC" id="2.3.2.27"/>
    </reaction>
</comment>
<dbReference type="EMBL" id="NHYE01005392">
    <property type="protein sequence ID" value="PPQ73657.1"/>
    <property type="molecule type" value="Genomic_DNA"/>
</dbReference>
<keyword evidence="9" id="KW-0967">Endosome</keyword>
<dbReference type="PANTHER" id="PTHR46661:SF4">
    <property type="entry name" value="RING-TYPE DOMAIN-CONTAINING PROTEIN"/>
    <property type="match status" value="1"/>
</dbReference>
<organism evidence="16 17">
    <name type="scientific">Gymnopilus dilepis</name>
    <dbReference type="NCBI Taxonomy" id="231916"/>
    <lineage>
        <taxon>Eukaryota</taxon>
        <taxon>Fungi</taxon>
        <taxon>Dikarya</taxon>
        <taxon>Basidiomycota</taxon>
        <taxon>Agaricomycotina</taxon>
        <taxon>Agaricomycetes</taxon>
        <taxon>Agaricomycetidae</taxon>
        <taxon>Agaricales</taxon>
        <taxon>Agaricineae</taxon>
        <taxon>Hymenogastraceae</taxon>
        <taxon>Gymnopilus</taxon>
    </lineage>
</organism>
<evidence type="ECO:0000256" key="5">
    <source>
        <dbReference type="ARBA" id="ARBA00004906"/>
    </source>
</evidence>
<dbReference type="GO" id="GO:0043161">
    <property type="term" value="P:proteasome-mediated ubiquitin-dependent protein catabolic process"/>
    <property type="evidence" value="ECO:0007669"/>
    <property type="project" value="TreeGrafter"/>
</dbReference>
<evidence type="ECO:0000256" key="3">
    <source>
        <dbReference type="ARBA" id="ARBA00004177"/>
    </source>
</evidence>
<evidence type="ECO:0000256" key="4">
    <source>
        <dbReference type="ARBA" id="ARBA00004371"/>
    </source>
</evidence>
<keyword evidence="14" id="KW-0863">Zinc-finger</keyword>
<keyword evidence="14" id="KW-0862">Zinc</keyword>
<proteinExistence type="predicted"/>
<comment type="subcellular location">
    <subcellularLocation>
        <location evidence="3">Endosome</location>
    </subcellularLocation>
    <subcellularLocation>
        <location evidence="4">Lysosome</location>
    </subcellularLocation>
    <subcellularLocation>
        <location evidence="2">Membrane</location>
        <topology evidence="2">Peripheral membrane protein</topology>
    </subcellularLocation>
</comment>
<dbReference type="Gene3D" id="3.30.40.10">
    <property type="entry name" value="Zinc/RING finger domain, C3HC4 (zinc finger)"/>
    <property type="match status" value="1"/>
</dbReference>
<keyword evidence="12" id="KW-0458">Lysosome</keyword>
<dbReference type="Pfam" id="PF13639">
    <property type="entry name" value="zf-RING_2"/>
    <property type="match status" value="1"/>
</dbReference>
<comment type="caution">
    <text evidence="16">The sequence shown here is derived from an EMBL/GenBank/DDBJ whole genome shotgun (WGS) entry which is preliminary data.</text>
</comment>
<dbReference type="FunCoup" id="A0A409W586">
    <property type="interactions" value="32"/>
</dbReference>
<evidence type="ECO:0000256" key="2">
    <source>
        <dbReference type="ARBA" id="ARBA00004170"/>
    </source>
</evidence>
<evidence type="ECO:0000256" key="8">
    <source>
        <dbReference type="ARBA" id="ARBA00022707"/>
    </source>
</evidence>
<keyword evidence="11" id="KW-0472">Membrane</keyword>
<dbReference type="GO" id="GO:0005768">
    <property type="term" value="C:endosome"/>
    <property type="evidence" value="ECO:0007669"/>
    <property type="project" value="UniProtKB-SubCell"/>
</dbReference>
<dbReference type="EC" id="2.3.2.27" evidence="6"/>
<name>A0A409W586_9AGAR</name>
<dbReference type="GO" id="GO:0016020">
    <property type="term" value="C:membrane"/>
    <property type="evidence" value="ECO:0007669"/>
    <property type="project" value="UniProtKB-SubCell"/>
</dbReference>
<dbReference type="PROSITE" id="PS50089">
    <property type="entry name" value="ZF_RING_2"/>
    <property type="match status" value="1"/>
</dbReference>
<dbReference type="PANTHER" id="PTHR46661">
    <property type="entry name" value="E3 UBIQUITIN-PROTEIN LIGASE ZNRF1-LIKE PROTEIN"/>
    <property type="match status" value="1"/>
</dbReference>